<dbReference type="Proteomes" id="UP000076874">
    <property type="component" value="Unassembled WGS sequence"/>
</dbReference>
<reference evidence="2 3" key="1">
    <citation type="journal article" date="2016" name="Genome Biol. Evol.">
        <title>Divergent and convergent evolution of fungal pathogenicity.</title>
        <authorList>
            <person name="Shang Y."/>
            <person name="Xiao G."/>
            <person name="Zheng P."/>
            <person name="Cen K."/>
            <person name="Zhan S."/>
            <person name="Wang C."/>
        </authorList>
    </citation>
    <scope>NUCLEOTIDE SEQUENCE [LARGE SCALE GENOMIC DNA]</scope>
    <source>
        <strain evidence="2 3">RCEF 264</strain>
    </source>
</reference>
<evidence type="ECO:0000313" key="2">
    <source>
        <dbReference type="EMBL" id="OAA68059.1"/>
    </source>
</evidence>
<evidence type="ECO:0000256" key="1">
    <source>
        <dbReference type="SAM" id="MobiDB-lite"/>
    </source>
</evidence>
<accession>A0A167ZZ67</accession>
<dbReference type="AlphaFoldDB" id="A0A167ZZ67"/>
<feature type="region of interest" description="Disordered" evidence="1">
    <location>
        <begin position="362"/>
        <end position="415"/>
    </location>
</feature>
<comment type="caution">
    <text evidence="2">The sequence shown here is derived from an EMBL/GenBank/DDBJ whole genome shotgun (WGS) entry which is preliminary data.</text>
</comment>
<keyword evidence="3" id="KW-1185">Reference proteome</keyword>
<feature type="compositionally biased region" description="Low complexity" evidence="1">
    <location>
        <begin position="501"/>
        <end position="513"/>
    </location>
</feature>
<gene>
    <name evidence="2" type="ORF">SPI_00254</name>
</gene>
<feature type="compositionally biased region" description="Low complexity" evidence="1">
    <location>
        <begin position="118"/>
        <end position="129"/>
    </location>
</feature>
<feature type="region of interest" description="Disordered" evidence="1">
    <location>
        <begin position="495"/>
        <end position="556"/>
    </location>
</feature>
<feature type="compositionally biased region" description="Acidic residues" evidence="1">
    <location>
        <begin position="394"/>
        <end position="409"/>
    </location>
</feature>
<feature type="compositionally biased region" description="Polar residues" evidence="1">
    <location>
        <begin position="629"/>
        <end position="638"/>
    </location>
</feature>
<feature type="region of interest" description="Disordered" evidence="1">
    <location>
        <begin position="596"/>
        <end position="638"/>
    </location>
</feature>
<feature type="compositionally biased region" description="Basic and acidic residues" evidence="1">
    <location>
        <begin position="14"/>
        <end position="25"/>
    </location>
</feature>
<evidence type="ECO:0000313" key="3">
    <source>
        <dbReference type="Proteomes" id="UP000076874"/>
    </source>
</evidence>
<feature type="region of interest" description="Disordered" evidence="1">
    <location>
        <begin position="118"/>
        <end position="167"/>
    </location>
</feature>
<feature type="compositionally biased region" description="Basic residues" evidence="1">
    <location>
        <begin position="1"/>
        <end position="10"/>
    </location>
</feature>
<feature type="region of interest" description="Disordered" evidence="1">
    <location>
        <begin position="1"/>
        <end position="94"/>
    </location>
</feature>
<organism evidence="2 3">
    <name type="scientific">Niveomyces insectorum RCEF 264</name>
    <dbReference type="NCBI Taxonomy" id="1081102"/>
    <lineage>
        <taxon>Eukaryota</taxon>
        <taxon>Fungi</taxon>
        <taxon>Dikarya</taxon>
        <taxon>Ascomycota</taxon>
        <taxon>Pezizomycotina</taxon>
        <taxon>Sordariomycetes</taxon>
        <taxon>Hypocreomycetidae</taxon>
        <taxon>Hypocreales</taxon>
        <taxon>Cordycipitaceae</taxon>
        <taxon>Niveomyces</taxon>
    </lineage>
</organism>
<dbReference type="EMBL" id="AZHD01000001">
    <property type="protein sequence ID" value="OAA68059.1"/>
    <property type="molecule type" value="Genomic_DNA"/>
</dbReference>
<protein>
    <submittedName>
        <fullName evidence="2">Peroxin 23-like protein</fullName>
    </submittedName>
</protein>
<proteinExistence type="predicted"/>
<name>A0A167ZZ67_9HYPO</name>
<sequence>MPKIRSRSTRRAPPLKDSDYDHEISLVDNADADGDAPGASDEGNHLAPPTATTLRPGGDAANDDNERERRLSGQSGRSAAADTVLSPATTSASTAPLLPSFASAAAAAPTARAGAGTAAAAGMGDSASPARPPSRGRGLQRRESTGDAASKKLTSGPTVNVNGLAADDGVIPGDRVSADGQAQPELRLHRPDRTSADAVRMEPEAAIDILYENERGGFLCGIPLFSARALGNLDPSPWTNYLNKTSPTDIHTAQVPDPTWEWVWPDWRINHDDGTDKDGWEYSFMFARCFSWHGPSWYNSFVRRRAWTRKRAKKGIPVGVLGAAVPSAAELGDFDSEDNPLFLGPQYFNVVSAASMRRSSSRASSRLGSRASLGGASTSRAPSRAGADRNGTADGDDDDDDDDDDENDDPYAMPAEIGNTDVLMRFLRCGRIDREKIEAVTNFLEYGGEDLVRLQDLMPEIMALFVFQASRRTLLTVLTKAFDDAVDARAKAVDEAERGGNANADADADAASAPVPQTDAGDGKDKQKADQAVSPSDEPAAPQDEPDTDTTPSNETTHKLQALGRRVGYLRAAVQHADEEVRRLEYWSDIKAMAQSGATKGAVDSRQGWEAPQWQGVDQSGPAPPRPSSPTKAPSEQT</sequence>
<dbReference type="STRING" id="1081102.A0A167ZZ67"/>
<feature type="compositionally biased region" description="Low complexity" evidence="1">
    <location>
        <begin position="362"/>
        <end position="381"/>
    </location>
</feature>
<dbReference type="OrthoDB" id="72441at2759"/>
<feature type="compositionally biased region" description="Polar residues" evidence="1">
    <location>
        <begin position="152"/>
        <end position="161"/>
    </location>
</feature>